<feature type="transmembrane region" description="Helical" evidence="6">
    <location>
        <begin position="383"/>
        <end position="406"/>
    </location>
</feature>
<dbReference type="InterPro" id="IPR050833">
    <property type="entry name" value="Poly_Biosynth_Transport"/>
</dbReference>
<dbReference type="CDD" id="cd13128">
    <property type="entry name" value="MATE_Wzx_like"/>
    <property type="match status" value="1"/>
</dbReference>
<dbReference type="RefSeq" id="WP_115892419.1">
    <property type="nucleotide sequence ID" value="NZ_QREL01000001.1"/>
</dbReference>
<comment type="caution">
    <text evidence="7">The sequence shown here is derived from an EMBL/GenBank/DDBJ whole genome shotgun (WGS) entry which is preliminary data.</text>
</comment>
<feature type="transmembrane region" description="Helical" evidence="6">
    <location>
        <begin position="212"/>
        <end position="231"/>
    </location>
</feature>
<reference evidence="7 8" key="1">
    <citation type="submission" date="2018-07" db="EMBL/GenBank/DDBJ databases">
        <title>Genomic Encyclopedia of Type Strains, Phase IV (KMG-IV): sequencing the most valuable type-strain genomes for metagenomic binning, comparative biology and taxonomic classification.</title>
        <authorList>
            <person name="Goeker M."/>
        </authorList>
    </citation>
    <scope>NUCLEOTIDE SEQUENCE [LARGE SCALE GENOMIC DNA]</scope>
    <source>
        <strain evidence="7 8">DSM 7466</strain>
    </source>
</reference>
<feature type="transmembrane region" description="Helical" evidence="6">
    <location>
        <begin position="358"/>
        <end position="377"/>
    </location>
</feature>
<feature type="transmembrane region" description="Helical" evidence="6">
    <location>
        <begin position="112"/>
        <end position="133"/>
    </location>
</feature>
<evidence type="ECO:0000256" key="2">
    <source>
        <dbReference type="ARBA" id="ARBA00022475"/>
    </source>
</evidence>
<keyword evidence="2" id="KW-1003">Cell membrane</keyword>
<comment type="subcellular location">
    <subcellularLocation>
        <location evidence="1">Cell membrane</location>
        <topology evidence="1">Multi-pass membrane protein</topology>
    </subcellularLocation>
</comment>
<keyword evidence="4 6" id="KW-1133">Transmembrane helix</keyword>
<feature type="transmembrane region" description="Helical" evidence="6">
    <location>
        <begin position="12"/>
        <end position="32"/>
    </location>
</feature>
<dbReference type="AlphaFoldDB" id="A0A371NEP8"/>
<protein>
    <submittedName>
        <fullName evidence="7">O-antigen/teichoic acid export membrane protein</fullName>
    </submittedName>
</protein>
<keyword evidence="8" id="KW-1185">Reference proteome</keyword>
<evidence type="ECO:0000256" key="5">
    <source>
        <dbReference type="ARBA" id="ARBA00023136"/>
    </source>
</evidence>
<evidence type="ECO:0000256" key="4">
    <source>
        <dbReference type="ARBA" id="ARBA00022989"/>
    </source>
</evidence>
<evidence type="ECO:0000256" key="3">
    <source>
        <dbReference type="ARBA" id="ARBA00022692"/>
    </source>
</evidence>
<evidence type="ECO:0000256" key="6">
    <source>
        <dbReference type="SAM" id="Phobius"/>
    </source>
</evidence>
<organism evidence="7 8">
    <name type="scientific">Methanothermobacter defluvii</name>
    <dbReference type="NCBI Taxonomy" id="49339"/>
    <lineage>
        <taxon>Archaea</taxon>
        <taxon>Methanobacteriati</taxon>
        <taxon>Methanobacteriota</taxon>
        <taxon>Methanomada group</taxon>
        <taxon>Methanobacteria</taxon>
        <taxon>Methanobacteriales</taxon>
        <taxon>Methanobacteriaceae</taxon>
        <taxon>Methanothermobacter</taxon>
    </lineage>
</organism>
<gene>
    <name evidence="7" type="ORF">C7452_1008</name>
</gene>
<dbReference type="PANTHER" id="PTHR30250:SF11">
    <property type="entry name" value="O-ANTIGEN TRANSPORTER-RELATED"/>
    <property type="match status" value="1"/>
</dbReference>
<dbReference type="Pfam" id="PF01943">
    <property type="entry name" value="Polysacc_synt"/>
    <property type="match status" value="1"/>
</dbReference>
<accession>A0A371NEP8</accession>
<sequence>MNQVQRIVKNIGVTGTAQILTALMSFVFMIYLARFLGEAGFGKYNFAFSLTTLLVTFTDLGVNQLIVREIARERDLSSHYVNNAVLLKIPLSIMTFILIAVLTWIMDPGSDASILLYLFGIYNILLTVSGTYLSLFQAWERMEYVATFQIIERVFIVTLGLGVLLMGYGLMVVAWVYVLAGILDIAVAASISFRRFIRPSLSIDTGLQKKMLIMGLPFGLNSLFAVFFFRVDTVLLGLLRDDVAVGIYNAAYNPLLAISMIVSGMVSAAVYPVMSRYFKEDAKSLHGLTRISARYLAIAGFPVAAGCFVLADRFIGLFYAGGYVGAVPAFQILALFIPIRLVSTITGTLLSSIDRQGYRMLSVGISAAFNIVLNMILIPYYSYIGAAAATVLSELLLYILFIYYIGESYGDVELNREFIKPAAAAALMALMVYQIRGINLLLVVGVAAIIYLISLLLLGEFGEEDRAIIMNLLGRNT</sequence>
<feature type="transmembrane region" description="Helical" evidence="6">
    <location>
        <begin position="145"/>
        <end position="166"/>
    </location>
</feature>
<feature type="transmembrane region" description="Helical" evidence="6">
    <location>
        <begin position="441"/>
        <end position="461"/>
    </location>
</feature>
<evidence type="ECO:0000313" key="8">
    <source>
        <dbReference type="Proteomes" id="UP000256864"/>
    </source>
</evidence>
<dbReference type="EMBL" id="QREL01000001">
    <property type="protein sequence ID" value="REE28977.1"/>
    <property type="molecule type" value="Genomic_DNA"/>
</dbReference>
<feature type="transmembrane region" description="Helical" evidence="6">
    <location>
        <begin position="317"/>
        <end position="337"/>
    </location>
</feature>
<feature type="transmembrane region" description="Helical" evidence="6">
    <location>
        <begin position="85"/>
        <end position="106"/>
    </location>
</feature>
<evidence type="ECO:0000256" key="1">
    <source>
        <dbReference type="ARBA" id="ARBA00004651"/>
    </source>
</evidence>
<feature type="transmembrane region" description="Helical" evidence="6">
    <location>
        <begin position="295"/>
        <end position="311"/>
    </location>
</feature>
<feature type="transmembrane region" description="Helical" evidence="6">
    <location>
        <begin position="251"/>
        <end position="274"/>
    </location>
</feature>
<dbReference type="InterPro" id="IPR002797">
    <property type="entry name" value="Polysacc_synth"/>
</dbReference>
<dbReference type="PANTHER" id="PTHR30250">
    <property type="entry name" value="PST FAMILY PREDICTED COLANIC ACID TRANSPORTER"/>
    <property type="match status" value="1"/>
</dbReference>
<proteinExistence type="predicted"/>
<evidence type="ECO:0000313" key="7">
    <source>
        <dbReference type="EMBL" id="REE28977.1"/>
    </source>
</evidence>
<feature type="transmembrane region" description="Helical" evidence="6">
    <location>
        <begin position="44"/>
        <end position="65"/>
    </location>
</feature>
<keyword evidence="3 6" id="KW-0812">Transmembrane</keyword>
<dbReference type="GO" id="GO:0005886">
    <property type="term" value="C:plasma membrane"/>
    <property type="evidence" value="ECO:0007669"/>
    <property type="project" value="UniProtKB-SubCell"/>
</dbReference>
<name>A0A371NEP8_9EURY</name>
<feature type="transmembrane region" description="Helical" evidence="6">
    <location>
        <begin position="172"/>
        <end position="191"/>
    </location>
</feature>
<keyword evidence="5 6" id="KW-0472">Membrane</keyword>
<dbReference type="Proteomes" id="UP000256864">
    <property type="component" value="Unassembled WGS sequence"/>
</dbReference>